<dbReference type="EMBL" id="MT141528">
    <property type="protein sequence ID" value="QJA64878.1"/>
    <property type="molecule type" value="Genomic_DNA"/>
</dbReference>
<proteinExistence type="predicted"/>
<reference evidence="2" key="1">
    <citation type="submission" date="2020-03" db="EMBL/GenBank/DDBJ databases">
        <title>The deep terrestrial virosphere.</title>
        <authorList>
            <person name="Holmfeldt K."/>
            <person name="Nilsson E."/>
            <person name="Simone D."/>
            <person name="Lopez-Fernandez M."/>
            <person name="Wu X."/>
            <person name="de Brujin I."/>
            <person name="Lundin D."/>
            <person name="Andersson A."/>
            <person name="Bertilsson S."/>
            <person name="Dopson M."/>
        </authorList>
    </citation>
    <scope>NUCLEOTIDE SEQUENCE</scope>
    <source>
        <strain evidence="2">MM415A00666</strain>
        <strain evidence="1">MM415B00458</strain>
    </source>
</reference>
<gene>
    <name evidence="2" type="ORF">MM415A00666_0019</name>
    <name evidence="1" type="ORF">MM415B00458_0029</name>
</gene>
<dbReference type="EMBL" id="MT142433">
    <property type="protein sequence ID" value="QJA80737.1"/>
    <property type="molecule type" value="Genomic_DNA"/>
</dbReference>
<evidence type="ECO:0000313" key="2">
    <source>
        <dbReference type="EMBL" id="QJA80737.1"/>
    </source>
</evidence>
<organism evidence="2">
    <name type="scientific">viral metagenome</name>
    <dbReference type="NCBI Taxonomy" id="1070528"/>
    <lineage>
        <taxon>unclassified sequences</taxon>
        <taxon>metagenomes</taxon>
        <taxon>organismal metagenomes</taxon>
    </lineage>
</organism>
<name>A0A6M3KFJ7_9ZZZZ</name>
<dbReference type="AlphaFoldDB" id="A0A6M3KFJ7"/>
<protein>
    <submittedName>
        <fullName evidence="2">Uncharacterized protein</fullName>
    </submittedName>
</protein>
<accession>A0A6M3KFJ7</accession>
<evidence type="ECO:0000313" key="1">
    <source>
        <dbReference type="EMBL" id="QJA64878.1"/>
    </source>
</evidence>
<sequence length="394" mass="40928">MSGDIVTSRPIVVLPKRKMLGMDTTQPEPISPQTVFDKLTIGSAVITTAMIQDLAVTTAKINALAVTTAKINALAVTNAQINDLDAAKITAGYLSVNRLEAGTIAATKLSFSAFDKGLDDLDDVANGATYGKILLTDISAGHIKLSEAVGSLDDIDNGATYGRIAITDISSGHILLSETIASGEWYSESGVDINASSGINIYGVANALTTRATKTGTIQCYVGADGTLFAGAGSVKLNVDGLLIGGAGYLQLYDAAWELCGTIEGASSSVVISAGAAKDIRFNPGSGSTRRTYVGKMSTTVDTTLLSVNTNYQNTTDKLLLVTFSIQLNDNDVAYFLIGATSPPTTEVAQAYKQIADANSMTIPITALVPVGYYYKISVSAGVTMEATVTQTIG</sequence>